<reference evidence="1" key="1">
    <citation type="journal article" date="2013" name="Environ. Microbiol.">
        <title>Microbiota from the distal guts of lean and obese adolescents exhibit partial functional redundancy besides clear differences in community structure.</title>
        <authorList>
            <person name="Ferrer M."/>
            <person name="Ruiz A."/>
            <person name="Lanza F."/>
            <person name="Haange S.B."/>
            <person name="Oberbach A."/>
            <person name="Till H."/>
            <person name="Bargiela R."/>
            <person name="Campoy C."/>
            <person name="Segura M.T."/>
            <person name="Richter M."/>
            <person name="von Bergen M."/>
            <person name="Seifert J."/>
            <person name="Suarez A."/>
        </authorList>
    </citation>
    <scope>NUCLEOTIDE SEQUENCE</scope>
</reference>
<dbReference type="GO" id="GO:0008168">
    <property type="term" value="F:methyltransferase activity"/>
    <property type="evidence" value="ECO:0007669"/>
    <property type="project" value="UniProtKB-KW"/>
</dbReference>
<comment type="caution">
    <text evidence="1">The sequence shown here is derived from an EMBL/GenBank/DDBJ whole genome shotgun (WGS) entry which is preliminary data.</text>
</comment>
<dbReference type="GO" id="GO:0032259">
    <property type="term" value="P:methylation"/>
    <property type="evidence" value="ECO:0007669"/>
    <property type="project" value="UniProtKB-KW"/>
</dbReference>
<protein>
    <submittedName>
        <fullName evidence="1">DNA methylase</fullName>
    </submittedName>
</protein>
<feature type="non-terminal residue" evidence="1">
    <location>
        <position position="1"/>
    </location>
</feature>
<keyword evidence="1" id="KW-0808">Transferase</keyword>
<keyword evidence="1" id="KW-0489">Methyltransferase</keyword>
<evidence type="ECO:0000313" key="1">
    <source>
        <dbReference type="EMBL" id="EKC78018.1"/>
    </source>
</evidence>
<sequence length="81" mass="9309">RDKMNPVYKRFFDIEDSVKANRLETRERATANGWETKIDENGHVISDDAVQKNTTSTIISGKWKKVEPRPDTSGIWMQSAL</sequence>
<dbReference type="AlphaFoldDB" id="K1U721"/>
<proteinExistence type="predicted"/>
<accession>K1U721</accession>
<organism evidence="1">
    <name type="scientific">human gut metagenome</name>
    <dbReference type="NCBI Taxonomy" id="408170"/>
    <lineage>
        <taxon>unclassified sequences</taxon>
        <taxon>metagenomes</taxon>
        <taxon>organismal metagenomes</taxon>
    </lineage>
</organism>
<gene>
    <name evidence="1" type="ORF">OBE_00079</name>
</gene>
<dbReference type="EMBL" id="AJWZ01000055">
    <property type="protein sequence ID" value="EKC78018.1"/>
    <property type="molecule type" value="Genomic_DNA"/>
</dbReference>
<name>K1U721_9ZZZZ</name>